<name>A0A9P3H7E1_9FUNG</name>
<evidence type="ECO:0000259" key="3">
    <source>
        <dbReference type="PROSITE" id="PS51072"/>
    </source>
</evidence>
<dbReference type="Gene3D" id="1.20.1270.60">
    <property type="entry name" value="Arfaptin homology (AH) domain/BAR domain"/>
    <property type="match status" value="1"/>
</dbReference>
<evidence type="ECO:0000256" key="1">
    <source>
        <dbReference type="ARBA" id="ARBA00022583"/>
    </source>
</evidence>
<evidence type="ECO:0000256" key="2">
    <source>
        <dbReference type="SAM" id="MobiDB-lite"/>
    </source>
</evidence>
<dbReference type="PANTHER" id="PTHR23065:SF57">
    <property type="entry name" value="GROWTH ARREST-SPECIFIC PROTEIN 7"/>
    <property type="match status" value="1"/>
</dbReference>
<feature type="compositionally biased region" description="Polar residues" evidence="2">
    <location>
        <begin position="317"/>
        <end position="347"/>
    </location>
</feature>
<dbReference type="GO" id="GO:0005905">
    <property type="term" value="C:clathrin-coated pit"/>
    <property type="evidence" value="ECO:0007669"/>
    <property type="project" value="TreeGrafter"/>
</dbReference>
<feature type="compositionally biased region" description="Polar residues" evidence="2">
    <location>
        <begin position="384"/>
        <end position="398"/>
    </location>
</feature>
<dbReference type="SUPFAM" id="SSF103657">
    <property type="entry name" value="BAR/IMD domain-like"/>
    <property type="match status" value="1"/>
</dbReference>
<dbReference type="GO" id="GO:0005886">
    <property type="term" value="C:plasma membrane"/>
    <property type="evidence" value="ECO:0007669"/>
    <property type="project" value="TreeGrafter"/>
</dbReference>
<proteinExistence type="predicted"/>
<feature type="compositionally biased region" description="Low complexity" evidence="2">
    <location>
        <begin position="533"/>
        <end position="548"/>
    </location>
</feature>
<dbReference type="PANTHER" id="PTHR23065">
    <property type="entry name" value="PROLINE-SERINE-THREONINE PHOSPHATASE INTERACTING PROTEIN 1"/>
    <property type="match status" value="1"/>
</dbReference>
<sequence length="930" mass="101896">MGFAEAFLTERPQDGLDAVQARLRKGKQLHEQFANYFKERAHIEDMYAKNITKAFQKHFVTDMQALGTFTAPWEKLSAESLELATLHGQFSLRISTEIEKPLRDFTRTHPDWQNLALAETNCNRIAKEFDEKQVKVAKYTKAVERVSGKKADATEQKLMDYTKQLDSTKTAWRLEGPVVLQKYQDVDHGRLEHLKSIVSAFEAMQNETALQIAEMSGRTAGSVAEFDPVMDVELYSSEMSINMHCKGYGFVVESEVVGSSQIDSFFFFFFFFFWLNLALEQPDNKSVVSAASHRSNGDTVGSMDARRTNGAHKRGLTGSSQISNVSYSTDRSFQQSKSGSLEQTRPSDPQEHIRSTSSVLGSALDVPTGSTHSQLDAEGFTIPPSDNSPWSDAGVSSTYDDERSETSSFSQQPKMQMEIRQDSVSESNDEARAALERVASTLKQTKTISRRHPGRREVRSMYQSEDTSSAYNSFHSSPLSTGFTSDTSREPSSSTPPSMNSPGSRVFFNNSASQLQTSGAHTPTLSRASTLGLPASASSPSQPHSSHSIPPPTPPLSNAHIAGTTLAPISILGAGQALAAEPESLTSAPTSPIKAAHTTTAQDHPLGSAPEGANGQKQHWVVSVIEKVHAHTQAGEISKMMVTGEVILTLEGTEIDPALTRTKRALLRLEHLESLEKHVPNPAYLSPVEATAITEEGHAQQGSYWVNLESLAQAMHQHHIAGGGSGVVVLKYQVRTTEEESRQTMIPLLIHPAWKCEAHQTSLLINYKTNAHCKLATRAVDEEESAAGAKPMAMSEVSFLVPVSGDVTNVQSRPTGVWNAESNKMFWDVENLLLKGEHAFEPKKLLARFELNTTGENAGPSQPSATAVKFRIQDQLLSDLTVLLERVNEDENEATGEATTEDQEEKKESSLVAFGSVRLQVQSGRYLALA</sequence>
<evidence type="ECO:0000313" key="4">
    <source>
        <dbReference type="EMBL" id="GJJ71390.1"/>
    </source>
</evidence>
<feature type="compositionally biased region" description="Acidic residues" evidence="2">
    <location>
        <begin position="889"/>
        <end position="903"/>
    </location>
</feature>
<dbReference type="PROSITE" id="PS51072">
    <property type="entry name" value="MHD"/>
    <property type="match status" value="1"/>
</dbReference>
<dbReference type="GO" id="GO:0048268">
    <property type="term" value="P:clathrin coat assembly"/>
    <property type="evidence" value="ECO:0007669"/>
    <property type="project" value="TreeGrafter"/>
</dbReference>
<accession>A0A9P3H7E1</accession>
<feature type="compositionally biased region" description="Polar residues" evidence="2">
    <location>
        <begin position="290"/>
        <end position="299"/>
    </location>
</feature>
<gene>
    <name evidence="4" type="ORF">EMPS_03740</name>
</gene>
<organism evidence="4 5">
    <name type="scientific">Entomortierella parvispora</name>
    <dbReference type="NCBI Taxonomy" id="205924"/>
    <lineage>
        <taxon>Eukaryota</taxon>
        <taxon>Fungi</taxon>
        <taxon>Fungi incertae sedis</taxon>
        <taxon>Mucoromycota</taxon>
        <taxon>Mortierellomycotina</taxon>
        <taxon>Mortierellomycetes</taxon>
        <taxon>Mortierellales</taxon>
        <taxon>Mortierellaceae</taxon>
        <taxon>Entomortierella</taxon>
    </lineage>
</organism>
<dbReference type="InterPro" id="IPR001060">
    <property type="entry name" value="FCH_dom"/>
</dbReference>
<feature type="compositionally biased region" description="Basic and acidic residues" evidence="2">
    <location>
        <begin position="417"/>
        <end position="435"/>
    </location>
</feature>
<dbReference type="OrthoDB" id="27823at2759"/>
<comment type="caution">
    <text evidence="4">The sequence shown here is derived from an EMBL/GenBank/DDBJ whole genome shotgun (WGS) entry which is preliminary data.</text>
</comment>
<feature type="compositionally biased region" description="Low complexity" evidence="2">
    <location>
        <begin position="484"/>
        <end position="504"/>
    </location>
</feature>
<feature type="region of interest" description="Disordered" evidence="2">
    <location>
        <begin position="290"/>
        <end position="560"/>
    </location>
</feature>
<feature type="region of interest" description="Disordered" evidence="2">
    <location>
        <begin position="889"/>
        <end position="909"/>
    </location>
</feature>
<dbReference type="Pfam" id="PF00611">
    <property type="entry name" value="FCH"/>
    <property type="match status" value="1"/>
</dbReference>
<reference evidence="4" key="2">
    <citation type="journal article" date="2022" name="Microbiol. Resour. Announc.">
        <title>Whole-Genome Sequence of Entomortierella parvispora E1425, a Mucoromycotan Fungus Associated with Burkholderiaceae-Related Endosymbiotic Bacteria.</title>
        <authorList>
            <person name="Herlambang A."/>
            <person name="Guo Y."/>
            <person name="Takashima Y."/>
            <person name="Narisawa K."/>
            <person name="Ohta H."/>
            <person name="Nishizawa T."/>
        </authorList>
    </citation>
    <scope>NUCLEOTIDE SEQUENCE</scope>
    <source>
        <strain evidence="4">E1425</strain>
    </source>
</reference>
<keyword evidence="5" id="KW-1185">Reference proteome</keyword>
<feature type="compositionally biased region" description="Polar residues" evidence="2">
    <location>
        <begin position="461"/>
        <end position="483"/>
    </location>
</feature>
<keyword evidence="1" id="KW-0254">Endocytosis</keyword>
<dbReference type="Pfam" id="PF10291">
    <property type="entry name" value="muHD"/>
    <property type="match status" value="1"/>
</dbReference>
<protein>
    <recommendedName>
        <fullName evidence="3">MHD domain-containing protein</fullName>
    </recommendedName>
</protein>
<feature type="region of interest" description="Disordered" evidence="2">
    <location>
        <begin position="582"/>
        <end position="615"/>
    </location>
</feature>
<feature type="domain" description="MHD" evidence="3">
    <location>
        <begin position="645"/>
        <end position="915"/>
    </location>
</feature>
<dbReference type="Proteomes" id="UP000827284">
    <property type="component" value="Unassembled WGS sequence"/>
</dbReference>
<dbReference type="EMBL" id="BQFW01000005">
    <property type="protein sequence ID" value="GJJ71390.1"/>
    <property type="molecule type" value="Genomic_DNA"/>
</dbReference>
<dbReference type="InterPro" id="IPR018808">
    <property type="entry name" value="Muniscin_C"/>
</dbReference>
<reference evidence="4" key="1">
    <citation type="submission" date="2021-11" db="EMBL/GenBank/DDBJ databases">
        <authorList>
            <person name="Herlambang A."/>
            <person name="Guo Y."/>
            <person name="Takashima Y."/>
            <person name="Nishizawa T."/>
        </authorList>
    </citation>
    <scope>NUCLEOTIDE SEQUENCE</scope>
    <source>
        <strain evidence="4">E1425</strain>
    </source>
</reference>
<dbReference type="InterPro" id="IPR027267">
    <property type="entry name" value="AH/BAR_dom_sf"/>
</dbReference>
<dbReference type="GO" id="GO:0072583">
    <property type="term" value="P:clathrin-dependent endocytosis"/>
    <property type="evidence" value="ECO:0007669"/>
    <property type="project" value="TreeGrafter"/>
</dbReference>
<dbReference type="SMART" id="SM00055">
    <property type="entry name" value="FCH"/>
    <property type="match status" value="1"/>
</dbReference>
<feature type="compositionally biased region" description="Polar residues" evidence="2">
    <location>
        <begin position="507"/>
        <end position="529"/>
    </location>
</feature>
<evidence type="ECO:0000313" key="5">
    <source>
        <dbReference type="Proteomes" id="UP000827284"/>
    </source>
</evidence>
<dbReference type="AlphaFoldDB" id="A0A9P3H7E1"/>
<dbReference type="GO" id="GO:0030136">
    <property type="term" value="C:clathrin-coated vesicle"/>
    <property type="evidence" value="ECO:0007669"/>
    <property type="project" value="TreeGrafter"/>
</dbReference>
<dbReference type="InterPro" id="IPR028565">
    <property type="entry name" value="MHD"/>
</dbReference>